<dbReference type="SMART" id="SM00862">
    <property type="entry name" value="Trans_reg_C"/>
    <property type="match status" value="1"/>
</dbReference>
<evidence type="ECO:0000256" key="1">
    <source>
        <dbReference type="ARBA" id="ARBA00023125"/>
    </source>
</evidence>
<gene>
    <name evidence="4" type="ordered locus">EAE_24725</name>
</gene>
<keyword evidence="5" id="KW-1185">Reference proteome</keyword>
<dbReference type="InterPro" id="IPR001867">
    <property type="entry name" value="OmpR/PhoB-type_DNA-bd"/>
</dbReference>
<feature type="domain" description="OmpR/PhoB-type" evidence="3">
    <location>
        <begin position="1"/>
        <end position="104"/>
    </location>
</feature>
<dbReference type="Pfam" id="PF00486">
    <property type="entry name" value="Trans_reg_C"/>
    <property type="match status" value="1"/>
</dbReference>
<proteinExistence type="predicted"/>
<dbReference type="InterPro" id="IPR016032">
    <property type="entry name" value="Sig_transdc_resp-reg_C-effctor"/>
</dbReference>
<dbReference type="PROSITE" id="PS51755">
    <property type="entry name" value="OMPR_PHOB"/>
    <property type="match status" value="1"/>
</dbReference>
<dbReference type="HOGENOM" id="CLU_075545_1_0_6"/>
<dbReference type="InterPro" id="IPR036388">
    <property type="entry name" value="WH-like_DNA-bd_sf"/>
</dbReference>
<feature type="DNA-binding region" description="OmpR/PhoB-type" evidence="2">
    <location>
        <begin position="1"/>
        <end position="104"/>
    </location>
</feature>
<evidence type="ECO:0000313" key="4">
    <source>
        <dbReference type="EMBL" id="AEG99838.1"/>
    </source>
</evidence>
<dbReference type="Gene3D" id="1.10.10.10">
    <property type="entry name" value="Winged helix-like DNA-binding domain superfamily/Winged helix DNA-binding domain"/>
    <property type="match status" value="1"/>
</dbReference>
<dbReference type="SUPFAM" id="SSF46894">
    <property type="entry name" value="C-terminal effector domain of the bipartite response regulators"/>
    <property type="match status" value="1"/>
</dbReference>
<dbReference type="GeneID" id="93313111"/>
<evidence type="ECO:0000256" key="2">
    <source>
        <dbReference type="PROSITE-ProRule" id="PRU01091"/>
    </source>
</evidence>
<organism evidence="4 5">
    <name type="scientific">Klebsiella aerogenes (strain ATCC 13048 / DSM 30053 / CCUG 1429 / JCM 1235 / KCTC 2190 / NBRC 13534 / NCIMB 10102 / NCTC 10006 / CDC 819-56)</name>
    <name type="common">Enterobacter aerogenes</name>
    <dbReference type="NCBI Taxonomy" id="1028307"/>
    <lineage>
        <taxon>Bacteria</taxon>
        <taxon>Pseudomonadati</taxon>
        <taxon>Pseudomonadota</taxon>
        <taxon>Gammaproteobacteria</taxon>
        <taxon>Enterobacterales</taxon>
        <taxon>Enterobacteriaceae</taxon>
        <taxon>Klebsiella/Raoultella group</taxon>
        <taxon>Klebsiella</taxon>
    </lineage>
</organism>
<dbReference type="KEGG" id="eae:EAE_24725"/>
<dbReference type="Proteomes" id="UP000008881">
    <property type="component" value="Chromosome"/>
</dbReference>
<dbReference type="eggNOG" id="COG3710">
    <property type="taxonomic scope" value="Bacteria"/>
</dbReference>
<dbReference type="GO" id="GO:0000160">
    <property type="term" value="P:phosphorelay signal transduction system"/>
    <property type="evidence" value="ECO:0007669"/>
    <property type="project" value="InterPro"/>
</dbReference>
<dbReference type="RefSeq" id="WP_015706192.1">
    <property type="nucleotide sequence ID" value="NC_015663.1"/>
</dbReference>
<dbReference type="GO" id="GO:0003677">
    <property type="term" value="F:DNA binding"/>
    <property type="evidence" value="ECO:0007669"/>
    <property type="project" value="UniProtKB-UniRule"/>
</dbReference>
<dbReference type="EMBL" id="CP002824">
    <property type="protein sequence ID" value="AEG99838.1"/>
    <property type="molecule type" value="Genomic_DNA"/>
</dbReference>
<sequence>MYHILNKEVVFSPDDGAIWLKEKADDKIILTPTLNRLLQCLIENHGKVITREEVFQHVWDRWGKEGSNNSLNQFISQLRKIFHKYGFSDDTITTVPRIGFILNNDIAIQTLHEQVPALLKKNIIPNINHKIFFMCSMLLAFASMFFKLYPQQLDKLNISPKLTGAIDKCTVYALTEYDDSLSASLISNIQRFVNKTHFSCSSPGTLFFFLDSKVLAEQSGNLYVSTCRGNVKDFYNCTNRMDSSWREE</sequence>
<dbReference type="GO" id="GO:0006355">
    <property type="term" value="P:regulation of DNA-templated transcription"/>
    <property type="evidence" value="ECO:0007669"/>
    <property type="project" value="InterPro"/>
</dbReference>
<dbReference type="OrthoDB" id="5801519at2"/>
<dbReference type="CDD" id="cd00383">
    <property type="entry name" value="trans_reg_C"/>
    <property type="match status" value="1"/>
</dbReference>
<dbReference type="AlphaFoldDB" id="A0A0H3FVJ7"/>
<evidence type="ECO:0000313" key="5">
    <source>
        <dbReference type="Proteomes" id="UP000008881"/>
    </source>
</evidence>
<name>A0A0H3FVJ7_KLEAK</name>
<protein>
    <recommendedName>
        <fullName evidence="3">OmpR/PhoB-type domain-containing protein</fullName>
    </recommendedName>
</protein>
<accession>A0A0H3FVJ7</accession>
<keyword evidence="1 2" id="KW-0238">DNA-binding</keyword>
<reference evidence="4 5" key="1">
    <citation type="journal article" date="2012" name="J. Bacteriol.">
        <title>Complete genome sequence of Enterobacter aerogenes KCTC 2190.</title>
        <authorList>
            <person name="Shin S.H."/>
            <person name="Kim S."/>
            <person name="Kim J.Y."/>
            <person name="Lee S."/>
            <person name="Um Y."/>
            <person name="Oh M.K."/>
            <person name="Kim Y.R."/>
            <person name="Lee J."/>
            <person name="Yang K.S."/>
        </authorList>
    </citation>
    <scope>NUCLEOTIDE SEQUENCE [LARGE SCALE GENOMIC DNA]</scope>
    <source>
        <strain evidence="4 5">KCTC 2190</strain>
    </source>
</reference>
<evidence type="ECO:0000259" key="3">
    <source>
        <dbReference type="PROSITE" id="PS51755"/>
    </source>
</evidence>